<protein>
    <submittedName>
        <fullName evidence="2">Glyoxalase</fullName>
    </submittedName>
</protein>
<feature type="domain" description="VOC" evidence="1">
    <location>
        <begin position="1"/>
        <end position="122"/>
    </location>
</feature>
<dbReference type="Gene3D" id="3.10.180.10">
    <property type="entry name" value="2,3-Dihydroxybiphenyl 1,2-Dioxygenase, domain 1"/>
    <property type="match status" value="1"/>
</dbReference>
<comment type="caution">
    <text evidence="2">The sequence shown here is derived from an EMBL/GenBank/DDBJ whole genome shotgun (WGS) entry which is preliminary data.</text>
</comment>
<dbReference type="Pfam" id="PF00903">
    <property type="entry name" value="Glyoxalase"/>
    <property type="match status" value="1"/>
</dbReference>
<dbReference type="InterPro" id="IPR004360">
    <property type="entry name" value="Glyas_Fos-R_dOase_dom"/>
</dbReference>
<evidence type="ECO:0000313" key="3">
    <source>
        <dbReference type="Proteomes" id="UP001156601"/>
    </source>
</evidence>
<reference evidence="2" key="2">
    <citation type="submission" date="2023-01" db="EMBL/GenBank/DDBJ databases">
        <title>Draft genome sequence of Agaribacter marinus strain NBRC 110023.</title>
        <authorList>
            <person name="Sun Q."/>
            <person name="Mori K."/>
        </authorList>
    </citation>
    <scope>NUCLEOTIDE SEQUENCE</scope>
    <source>
        <strain evidence="2">NBRC 110023</strain>
    </source>
</reference>
<accession>A0AA37WI33</accession>
<sequence length="122" mass="13210">MIGYTTVGTDNLARAGKFYDALFANLGAKRAMQDDKFIAWVKAEDSPMFSVHIPANGQTATTGNGVMIALVAKNRAQVDEIYNQAMTLGATDEGKPGPRGDSGFYAAYFRDLDGNKLNIYCM</sequence>
<evidence type="ECO:0000259" key="1">
    <source>
        <dbReference type="PROSITE" id="PS51819"/>
    </source>
</evidence>
<reference evidence="2" key="1">
    <citation type="journal article" date="2014" name="Int. J. Syst. Evol. Microbiol.">
        <title>Complete genome sequence of Corynebacterium casei LMG S-19264T (=DSM 44701T), isolated from a smear-ripened cheese.</title>
        <authorList>
            <consortium name="US DOE Joint Genome Institute (JGI-PGF)"/>
            <person name="Walter F."/>
            <person name="Albersmeier A."/>
            <person name="Kalinowski J."/>
            <person name="Ruckert C."/>
        </authorList>
    </citation>
    <scope>NUCLEOTIDE SEQUENCE</scope>
    <source>
        <strain evidence="2">NBRC 110023</strain>
    </source>
</reference>
<dbReference type="PANTHER" id="PTHR35006">
    <property type="entry name" value="GLYOXALASE FAMILY PROTEIN (AFU_ORTHOLOGUE AFUA_5G14830)"/>
    <property type="match status" value="1"/>
</dbReference>
<dbReference type="CDD" id="cd07262">
    <property type="entry name" value="VOC_like"/>
    <property type="match status" value="1"/>
</dbReference>
<dbReference type="PANTHER" id="PTHR35006:SF1">
    <property type="entry name" value="BLL2941 PROTEIN"/>
    <property type="match status" value="1"/>
</dbReference>
<dbReference type="Proteomes" id="UP001156601">
    <property type="component" value="Unassembled WGS sequence"/>
</dbReference>
<keyword evidence="3" id="KW-1185">Reference proteome</keyword>
<dbReference type="SUPFAM" id="SSF54593">
    <property type="entry name" value="Glyoxalase/Bleomycin resistance protein/Dihydroxybiphenyl dioxygenase"/>
    <property type="match status" value="1"/>
</dbReference>
<dbReference type="RefSeq" id="WP_284216754.1">
    <property type="nucleotide sequence ID" value="NZ_BSOT01000005.1"/>
</dbReference>
<dbReference type="PROSITE" id="PS51819">
    <property type="entry name" value="VOC"/>
    <property type="match status" value="1"/>
</dbReference>
<gene>
    <name evidence="2" type="ORF">GCM10007852_13650</name>
</gene>
<dbReference type="InterPro" id="IPR029068">
    <property type="entry name" value="Glyas_Bleomycin-R_OHBP_Dase"/>
</dbReference>
<evidence type="ECO:0000313" key="2">
    <source>
        <dbReference type="EMBL" id="GLR70457.1"/>
    </source>
</evidence>
<name>A0AA37WI33_9ALTE</name>
<proteinExistence type="predicted"/>
<organism evidence="2 3">
    <name type="scientific">Agaribacter marinus</name>
    <dbReference type="NCBI Taxonomy" id="1431249"/>
    <lineage>
        <taxon>Bacteria</taxon>
        <taxon>Pseudomonadati</taxon>
        <taxon>Pseudomonadota</taxon>
        <taxon>Gammaproteobacteria</taxon>
        <taxon>Alteromonadales</taxon>
        <taxon>Alteromonadaceae</taxon>
        <taxon>Agaribacter</taxon>
    </lineage>
</organism>
<dbReference type="EMBL" id="BSOT01000005">
    <property type="protein sequence ID" value="GLR70457.1"/>
    <property type="molecule type" value="Genomic_DNA"/>
</dbReference>
<dbReference type="InterPro" id="IPR037523">
    <property type="entry name" value="VOC_core"/>
</dbReference>
<dbReference type="AlphaFoldDB" id="A0AA37WI33"/>